<evidence type="ECO:0000259" key="7">
    <source>
        <dbReference type="Pfam" id="PF02384"/>
    </source>
</evidence>
<dbReference type="InterPro" id="IPR051537">
    <property type="entry name" value="DNA_Adenine_Mtase"/>
</dbReference>
<evidence type="ECO:0000313" key="9">
    <source>
        <dbReference type="Proteomes" id="UP000316968"/>
    </source>
</evidence>
<dbReference type="GO" id="GO:0009307">
    <property type="term" value="P:DNA restriction-modification system"/>
    <property type="evidence" value="ECO:0007669"/>
    <property type="project" value="UniProtKB-KW"/>
</dbReference>
<keyword evidence="3 8" id="KW-0808">Transferase</keyword>
<name>A0A4Y6V4B3_SACBS</name>
<evidence type="ECO:0000256" key="4">
    <source>
        <dbReference type="ARBA" id="ARBA00022691"/>
    </source>
</evidence>
<evidence type="ECO:0000313" key="8">
    <source>
        <dbReference type="EMBL" id="QDH23481.1"/>
    </source>
</evidence>
<dbReference type="KEGG" id="saca:FFV09_23015"/>
<dbReference type="EMBL" id="CP041217">
    <property type="protein sequence ID" value="QDH23481.1"/>
    <property type="molecule type" value="Genomic_DNA"/>
</dbReference>
<comment type="catalytic activity">
    <reaction evidence="6">
        <text>a 2'-deoxyadenosine in DNA + S-adenosyl-L-methionine = an N(6)-methyl-2'-deoxyadenosine in DNA + S-adenosyl-L-homocysteine + H(+)</text>
        <dbReference type="Rhea" id="RHEA:15197"/>
        <dbReference type="Rhea" id="RHEA-COMP:12418"/>
        <dbReference type="Rhea" id="RHEA-COMP:12419"/>
        <dbReference type="ChEBI" id="CHEBI:15378"/>
        <dbReference type="ChEBI" id="CHEBI:57856"/>
        <dbReference type="ChEBI" id="CHEBI:59789"/>
        <dbReference type="ChEBI" id="CHEBI:90615"/>
        <dbReference type="ChEBI" id="CHEBI:90616"/>
        <dbReference type="EC" id="2.1.1.72"/>
    </reaction>
</comment>
<evidence type="ECO:0000256" key="6">
    <source>
        <dbReference type="ARBA" id="ARBA00047942"/>
    </source>
</evidence>
<dbReference type="InterPro" id="IPR029063">
    <property type="entry name" value="SAM-dependent_MTases_sf"/>
</dbReference>
<keyword evidence="4" id="KW-0949">S-adenosyl-L-methionine</keyword>
<evidence type="ECO:0000256" key="5">
    <source>
        <dbReference type="ARBA" id="ARBA00022747"/>
    </source>
</evidence>
<dbReference type="GO" id="GO:0032259">
    <property type="term" value="P:methylation"/>
    <property type="evidence" value="ECO:0007669"/>
    <property type="project" value="UniProtKB-KW"/>
</dbReference>
<keyword evidence="5" id="KW-0680">Restriction system</keyword>
<dbReference type="PRINTS" id="PR00507">
    <property type="entry name" value="N12N6MTFRASE"/>
</dbReference>
<reference evidence="8 9" key="1">
    <citation type="submission" date="2019-06" db="EMBL/GenBank/DDBJ databases">
        <title>Saccharibacillus brassicae sp. nov., an endophytic bacterium isolated from Chinese cabbage seeds (Brassica pekinensis).</title>
        <authorList>
            <person name="Jiang L."/>
            <person name="Lee J."/>
            <person name="Kim S.W."/>
        </authorList>
    </citation>
    <scope>NUCLEOTIDE SEQUENCE [LARGE SCALE GENOMIC DNA]</scope>
    <source>
        <strain evidence="9">KCTC 43072 / ATSA2</strain>
    </source>
</reference>
<protein>
    <recommendedName>
        <fullName evidence="1">site-specific DNA-methyltransferase (adenine-specific)</fullName>
        <ecNumber evidence="1">2.1.1.72</ecNumber>
    </recommendedName>
</protein>
<dbReference type="OrthoDB" id="9814572at2"/>
<dbReference type="EC" id="2.1.1.72" evidence="1"/>
<dbReference type="AlphaFoldDB" id="A0A4Y6V4B3"/>
<dbReference type="Pfam" id="PF02384">
    <property type="entry name" value="N6_Mtase"/>
    <property type="match status" value="1"/>
</dbReference>
<keyword evidence="9" id="KW-1185">Reference proteome</keyword>
<evidence type="ECO:0000256" key="3">
    <source>
        <dbReference type="ARBA" id="ARBA00022679"/>
    </source>
</evidence>
<evidence type="ECO:0000256" key="2">
    <source>
        <dbReference type="ARBA" id="ARBA00022603"/>
    </source>
</evidence>
<proteinExistence type="predicted"/>
<dbReference type="GO" id="GO:0003677">
    <property type="term" value="F:DNA binding"/>
    <property type="evidence" value="ECO:0007669"/>
    <property type="project" value="InterPro"/>
</dbReference>
<dbReference type="PANTHER" id="PTHR42933">
    <property type="entry name" value="SLR6095 PROTEIN"/>
    <property type="match status" value="1"/>
</dbReference>
<organism evidence="8 9">
    <name type="scientific">Saccharibacillus brassicae</name>
    <dbReference type="NCBI Taxonomy" id="2583377"/>
    <lineage>
        <taxon>Bacteria</taxon>
        <taxon>Bacillati</taxon>
        <taxon>Bacillota</taxon>
        <taxon>Bacilli</taxon>
        <taxon>Bacillales</taxon>
        <taxon>Paenibacillaceae</taxon>
        <taxon>Saccharibacillus</taxon>
    </lineage>
</organism>
<dbReference type="SUPFAM" id="SSF53335">
    <property type="entry name" value="S-adenosyl-L-methionine-dependent methyltransferases"/>
    <property type="match status" value="1"/>
</dbReference>
<dbReference type="GO" id="GO:0008170">
    <property type="term" value="F:N-methyltransferase activity"/>
    <property type="evidence" value="ECO:0007669"/>
    <property type="project" value="InterPro"/>
</dbReference>
<feature type="domain" description="DNA methylase adenine-specific" evidence="7">
    <location>
        <begin position="108"/>
        <end position="209"/>
    </location>
</feature>
<dbReference type="InterPro" id="IPR003356">
    <property type="entry name" value="DNA_methylase_A-5"/>
</dbReference>
<sequence>MANKITGLAPAQKRFIDLFQPLTYRHSAWQVWSDFIEMTAVAIANRTDARRRAVREDRYLSLIGKYDPGEQAVFPRLIGSIALALEENPEQDFLGDLFMRLELGSHWKGQFFTPYSVCRVMAQMQVVDMPARIAEKGFVSVNDPACGAGATLIAFANESRSRGINFQQHVLFAGQDIDQTAGLMCYIQLSFLGCPGYVLIGDSLREPVTAAALTGPNVWYTPFYFTSTWHFRRTFAVLDAAIASMPAPRERKGGEIEQLTLF</sequence>
<accession>A0A4Y6V4B3</accession>
<dbReference type="GO" id="GO:0009007">
    <property type="term" value="F:site-specific DNA-methyltransferase (adenine-specific) activity"/>
    <property type="evidence" value="ECO:0007669"/>
    <property type="project" value="UniProtKB-EC"/>
</dbReference>
<dbReference type="Proteomes" id="UP000316968">
    <property type="component" value="Chromosome"/>
</dbReference>
<gene>
    <name evidence="8" type="ORF">FFV09_23015</name>
</gene>
<dbReference type="RefSeq" id="WP_141450022.1">
    <property type="nucleotide sequence ID" value="NZ_CP041217.1"/>
</dbReference>
<evidence type="ECO:0000256" key="1">
    <source>
        <dbReference type="ARBA" id="ARBA00011900"/>
    </source>
</evidence>
<keyword evidence="2 8" id="KW-0489">Methyltransferase</keyword>
<dbReference type="PANTHER" id="PTHR42933:SF1">
    <property type="entry name" value="SITE-SPECIFIC DNA-METHYLTRANSFERASE (ADENINE-SPECIFIC)"/>
    <property type="match status" value="1"/>
</dbReference>
<dbReference type="Gene3D" id="3.40.50.150">
    <property type="entry name" value="Vaccinia Virus protein VP39"/>
    <property type="match status" value="1"/>
</dbReference>